<evidence type="ECO:0000313" key="2">
    <source>
        <dbReference type="Proteomes" id="UP001054889"/>
    </source>
</evidence>
<sequence length="260" mass="27664">MMVFCDKVKLIVSYGGEIRRCPISGKPRYVGGENRLVKVGLSERLAGLRARLAALAGYSAVRIQYAIVEEGLDALHDVDSDADLWRLVTLLYYRAAGVAAKDCRVRAFLHPIVDDTAPPPQPSSLKVPPPVACLQHSASSPVLLPDVHDDVVASLMRAQSDGDVYMAGSSTSLTRADSGFEALAAIAEEQKNPSSTTSQQADSGPVAFAAVATEQKLRASPAPVILVPVAPIVTVFYFYPVIPVHTCLVLTGLQTVAARV</sequence>
<dbReference type="Proteomes" id="UP001054889">
    <property type="component" value="Unassembled WGS sequence"/>
</dbReference>
<proteinExistence type="predicted"/>
<reference evidence="1" key="2">
    <citation type="submission" date="2021-12" db="EMBL/GenBank/DDBJ databases">
        <title>Resequencing data analysis of finger millet.</title>
        <authorList>
            <person name="Hatakeyama M."/>
            <person name="Aluri S."/>
            <person name="Balachadran M.T."/>
            <person name="Sivarajan S.R."/>
            <person name="Poveda L."/>
            <person name="Shimizu-Inatsugi R."/>
            <person name="Schlapbach R."/>
            <person name="Sreeman S.M."/>
            <person name="Shimizu K.K."/>
        </authorList>
    </citation>
    <scope>NUCLEOTIDE SEQUENCE</scope>
</reference>
<name>A0AAV5DND6_ELECO</name>
<dbReference type="InterPro" id="IPR053198">
    <property type="entry name" value="Gynoecium_Dev_Regulator"/>
</dbReference>
<dbReference type="PANTHER" id="PTHR31066">
    <property type="entry name" value="OS05G0427100 PROTEIN-RELATED"/>
    <property type="match status" value="1"/>
</dbReference>
<dbReference type="EMBL" id="BQKI01000020">
    <property type="protein sequence ID" value="GJN11783.1"/>
    <property type="molecule type" value="Genomic_DNA"/>
</dbReference>
<dbReference type="PANTHER" id="PTHR31066:SF64">
    <property type="entry name" value="OS04G0284800 PROTEIN"/>
    <property type="match status" value="1"/>
</dbReference>
<reference evidence="1" key="1">
    <citation type="journal article" date="2018" name="DNA Res.">
        <title>Multiple hybrid de novo genome assembly of finger millet, an orphan allotetraploid crop.</title>
        <authorList>
            <person name="Hatakeyama M."/>
            <person name="Aluri S."/>
            <person name="Balachadran M.T."/>
            <person name="Sivarajan S.R."/>
            <person name="Patrignani A."/>
            <person name="Gruter S."/>
            <person name="Poveda L."/>
            <person name="Shimizu-Inatsugi R."/>
            <person name="Baeten J."/>
            <person name="Francoijs K.J."/>
            <person name="Nataraja K.N."/>
            <person name="Reddy Y.A.N."/>
            <person name="Phadnis S."/>
            <person name="Ravikumar R.L."/>
            <person name="Schlapbach R."/>
            <person name="Sreeman S.M."/>
            <person name="Shimizu K.K."/>
        </authorList>
    </citation>
    <scope>NUCLEOTIDE SEQUENCE</scope>
</reference>
<gene>
    <name evidence="1" type="primary">ga30005</name>
    <name evidence="1" type="ORF">PR202_ga30005</name>
</gene>
<accession>A0AAV5DND6</accession>
<dbReference type="AlphaFoldDB" id="A0AAV5DND6"/>
<organism evidence="1 2">
    <name type="scientific">Eleusine coracana subsp. coracana</name>
    <dbReference type="NCBI Taxonomy" id="191504"/>
    <lineage>
        <taxon>Eukaryota</taxon>
        <taxon>Viridiplantae</taxon>
        <taxon>Streptophyta</taxon>
        <taxon>Embryophyta</taxon>
        <taxon>Tracheophyta</taxon>
        <taxon>Spermatophyta</taxon>
        <taxon>Magnoliopsida</taxon>
        <taxon>Liliopsida</taxon>
        <taxon>Poales</taxon>
        <taxon>Poaceae</taxon>
        <taxon>PACMAD clade</taxon>
        <taxon>Chloridoideae</taxon>
        <taxon>Cynodonteae</taxon>
        <taxon>Eleusininae</taxon>
        <taxon>Eleusine</taxon>
    </lineage>
</organism>
<keyword evidence="2" id="KW-1185">Reference proteome</keyword>
<protein>
    <submittedName>
        <fullName evidence="1">Uncharacterized protein</fullName>
    </submittedName>
</protein>
<comment type="caution">
    <text evidence="1">The sequence shown here is derived from an EMBL/GenBank/DDBJ whole genome shotgun (WGS) entry which is preliminary data.</text>
</comment>
<evidence type="ECO:0000313" key="1">
    <source>
        <dbReference type="EMBL" id="GJN11783.1"/>
    </source>
</evidence>